<keyword evidence="2" id="KW-0808">Transferase</keyword>
<dbReference type="GO" id="GO:0008168">
    <property type="term" value="F:methyltransferase activity"/>
    <property type="evidence" value="ECO:0007669"/>
    <property type="project" value="UniProtKB-KW"/>
</dbReference>
<feature type="domain" description="tRNA (guanine-N(1)-)-methyltransferase C-terminal" evidence="1">
    <location>
        <begin position="7"/>
        <end position="187"/>
    </location>
</feature>
<dbReference type="Pfam" id="PF09936">
    <property type="entry name" value="Methyltrn_RNA_4"/>
    <property type="match status" value="1"/>
</dbReference>
<keyword evidence="2" id="KW-0489">Methyltransferase</keyword>
<dbReference type="EMBL" id="JAHDYS010000016">
    <property type="protein sequence ID" value="MBT1073062.1"/>
    <property type="molecule type" value="Genomic_DNA"/>
</dbReference>
<dbReference type="InterPro" id="IPR019230">
    <property type="entry name" value="RNA_MeTrfase_C_dom"/>
</dbReference>
<dbReference type="CDD" id="cd18085">
    <property type="entry name" value="TM1570-like"/>
    <property type="match status" value="1"/>
</dbReference>
<dbReference type="RefSeq" id="WP_214300717.1">
    <property type="nucleotide sequence ID" value="NZ_JAHDYS010000016.1"/>
</dbReference>
<dbReference type="Proteomes" id="UP000784128">
    <property type="component" value="Unassembled WGS sequence"/>
</dbReference>
<dbReference type="Gene3D" id="3.40.1280.10">
    <property type="match status" value="1"/>
</dbReference>
<keyword evidence="3" id="KW-1185">Reference proteome</keyword>
<dbReference type="InterPro" id="IPR029028">
    <property type="entry name" value="Alpha/beta_knot_MTases"/>
</dbReference>
<name>A0ABS5UBJ2_9BACT</name>
<gene>
    <name evidence="2" type="ORF">KJB30_14810</name>
</gene>
<proteinExistence type="predicted"/>
<dbReference type="SUPFAM" id="SSF75217">
    <property type="entry name" value="alpha/beta knot"/>
    <property type="match status" value="1"/>
</dbReference>
<organism evidence="2 3">
    <name type="scientific">Pelotalea chapellei</name>
    <dbReference type="NCBI Taxonomy" id="44671"/>
    <lineage>
        <taxon>Bacteria</taxon>
        <taxon>Pseudomonadati</taxon>
        <taxon>Thermodesulfobacteriota</taxon>
        <taxon>Desulfuromonadia</taxon>
        <taxon>Geobacterales</taxon>
        <taxon>Geobacteraceae</taxon>
        <taxon>Pelotalea</taxon>
    </lineage>
</organism>
<comment type="caution">
    <text evidence="2">The sequence shown here is derived from an EMBL/GenBank/DDBJ whole genome shotgun (WGS) entry which is preliminary data.</text>
</comment>
<dbReference type="InterPro" id="IPR029026">
    <property type="entry name" value="tRNA_m1G_MTases_N"/>
</dbReference>
<sequence length="190" mass="21033">MSQFPCNLSIALLHYPVYNKHREVVTTALTNLDLHDIARASRTFGLDRFYIVTPSVDQRILAEKIAGHWQDGWGATYNTDRKEALSIIKVCDTLKTAKAEFQSFFSKEVKTVITGAAKHPGSIGFNELRHSLTDPEQPFMLLLGTGWGLTGECFTAAGHILEPIQGTGSYNHLSVRSAAAIMLDRLKGTR</sequence>
<dbReference type="GO" id="GO:0032259">
    <property type="term" value="P:methylation"/>
    <property type="evidence" value="ECO:0007669"/>
    <property type="project" value="UniProtKB-KW"/>
</dbReference>
<evidence type="ECO:0000313" key="3">
    <source>
        <dbReference type="Proteomes" id="UP000784128"/>
    </source>
</evidence>
<accession>A0ABS5UBJ2</accession>
<evidence type="ECO:0000313" key="2">
    <source>
        <dbReference type="EMBL" id="MBT1073062.1"/>
    </source>
</evidence>
<protein>
    <submittedName>
        <fullName evidence="2">RNA methyltransferase</fullName>
    </submittedName>
</protein>
<evidence type="ECO:0000259" key="1">
    <source>
        <dbReference type="Pfam" id="PF09936"/>
    </source>
</evidence>
<reference evidence="2 3" key="1">
    <citation type="submission" date="2021-05" db="EMBL/GenBank/DDBJ databases">
        <title>The draft genome of Geobacter chapellei DSM 13688.</title>
        <authorList>
            <person name="Xu Z."/>
            <person name="Masuda Y."/>
            <person name="Itoh H."/>
            <person name="Senoo K."/>
        </authorList>
    </citation>
    <scope>NUCLEOTIDE SEQUENCE [LARGE SCALE GENOMIC DNA]</scope>
    <source>
        <strain evidence="2 3">DSM 13688</strain>
    </source>
</reference>